<dbReference type="PANTHER" id="PTHR30474:SF1">
    <property type="entry name" value="PEPTIDOGLYCAN GLYCOSYLTRANSFERASE MRDB"/>
    <property type="match status" value="1"/>
</dbReference>
<feature type="transmembrane region" description="Helical" evidence="6">
    <location>
        <begin position="300"/>
        <end position="327"/>
    </location>
</feature>
<evidence type="ECO:0000313" key="7">
    <source>
        <dbReference type="EMBL" id="HHJ64207.1"/>
    </source>
</evidence>
<dbReference type="Proteomes" id="UP000885792">
    <property type="component" value="Unassembled WGS sequence"/>
</dbReference>
<keyword evidence="5 6" id="KW-0472">Membrane</keyword>
<feature type="transmembrane region" description="Helical" evidence="6">
    <location>
        <begin position="12"/>
        <end position="34"/>
    </location>
</feature>
<dbReference type="GO" id="GO:0015648">
    <property type="term" value="F:lipid-linked peptidoglycan transporter activity"/>
    <property type="evidence" value="ECO:0007669"/>
    <property type="project" value="TreeGrafter"/>
</dbReference>
<dbReference type="InterPro" id="IPR001182">
    <property type="entry name" value="FtsW/RodA"/>
</dbReference>
<proteinExistence type="predicted"/>
<dbReference type="GO" id="GO:0051301">
    <property type="term" value="P:cell division"/>
    <property type="evidence" value="ECO:0007669"/>
    <property type="project" value="InterPro"/>
</dbReference>
<feature type="transmembrane region" description="Helical" evidence="6">
    <location>
        <begin position="333"/>
        <end position="355"/>
    </location>
</feature>
<feature type="transmembrane region" description="Helical" evidence="6">
    <location>
        <begin position="267"/>
        <end position="288"/>
    </location>
</feature>
<protein>
    <submittedName>
        <fullName evidence="7">Rod shape-determining protein RodA</fullName>
    </submittedName>
</protein>
<dbReference type="GO" id="GO:0005886">
    <property type="term" value="C:plasma membrane"/>
    <property type="evidence" value="ECO:0007669"/>
    <property type="project" value="TreeGrafter"/>
</dbReference>
<dbReference type="EMBL" id="DRNB01000175">
    <property type="protein sequence ID" value="HHJ64207.1"/>
    <property type="molecule type" value="Genomic_DNA"/>
</dbReference>
<evidence type="ECO:0000256" key="5">
    <source>
        <dbReference type="ARBA" id="ARBA00023136"/>
    </source>
</evidence>
<dbReference type="GO" id="GO:0032153">
    <property type="term" value="C:cell division site"/>
    <property type="evidence" value="ECO:0007669"/>
    <property type="project" value="TreeGrafter"/>
</dbReference>
<evidence type="ECO:0000256" key="6">
    <source>
        <dbReference type="SAM" id="Phobius"/>
    </source>
</evidence>
<organism evidence="7">
    <name type="scientific">Aquifex aeolicus</name>
    <dbReference type="NCBI Taxonomy" id="63363"/>
    <lineage>
        <taxon>Bacteria</taxon>
        <taxon>Pseudomonadati</taxon>
        <taxon>Aquificota</taxon>
        <taxon>Aquificia</taxon>
        <taxon>Aquificales</taxon>
        <taxon>Aquificaceae</taxon>
        <taxon>Aquifex</taxon>
    </lineage>
</organism>
<dbReference type="PANTHER" id="PTHR30474">
    <property type="entry name" value="CELL CYCLE PROTEIN"/>
    <property type="match status" value="1"/>
</dbReference>
<feature type="transmembrane region" description="Helical" evidence="6">
    <location>
        <begin position="157"/>
        <end position="172"/>
    </location>
</feature>
<evidence type="ECO:0000256" key="2">
    <source>
        <dbReference type="ARBA" id="ARBA00022692"/>
    </source>
</evidence>
<keyword evidence="2 6" id="KW-0812">Transmembrane</keyword>
<sequence length="372" mass="41906">MRFLGELFKGLDWLLVLPLLGIQIFGALGVYSASMSEGMPFIFKKHLLYIALSWLIILLLSREKFRNTLDLSLYVYLFTLFLLVLVLVMGKEVYGAKRWLSLGFINVQPSEFMKLSLVLLSAYLIPHIKTLRDRKVLLLFFSFSTPAVVTLKQPDLGTAATYFVPLVVMLFVRGIRFRYFAMAGLLLLILSPLIWNMLKDYQRKRILAVIDPYSDYSGSGYQLIQSVIAIGSGGISGKGLTKGTQSQLMFLPESHTDFIFSVIGEELGFLGTFLLSLLIFLLLLRILSYLRFTLISSESLFVAGVFSLLLFQYAVNILMTLGLFPVVGIPLPFVSFGGSSMLTFSAAIGILLSIYREYRHALPLLMREVNYE</sequence>
<gene>
    <name evidence="7" type="primary">rodA</name>
    <name evidence="7" type="ORF">ENJ61_04790</name>
</gene>
<name>A0A7C5L6V3_AQUAO</name>
<feature type="transmembrane region" description="Helical" evidence="6">
    <location>
        <begin position="73"/>
        <end position="90"/>
    </location>
</feature>
<evidence type="ECO:0000256" key="1">
    <source>
        <dbReference type="ARBA" id="ARBA00004141"/>
    </source>
</evidence>
<dbReference type="NCBIfam" id="TIGR02210">
    <property type="entry name" value="rodA_shape"/>
    <property type="match status" value="1"/>
</dbReference>
<dbReference type="AlphaFoldDB" id="A0A7C5L6V3"/>
<dbReference type="InterPro" id="IPR011923">
    <property type="entry name" value="RodA/MrdB"/>
</dbReference>
<dbReference type="GO" id="GO:0008360">
    <property type="term" value="P:regulation of cell shape"/>
    <property type="evidence" value="ECO:0007669"/>
    <property type="project" value="UniProtKB-KW"/>
</dbReference>
<evidence type="ECO:0000256" key="4">
    <source>
        <dbReference type="ARBA" id="ARBA00022989"/>
    </source>
</evidence>
<keyword evidence="4 6" id="KW-1133">Transmembrane helix</keyword>
<evidence type="ECO:0000256" key="3">
    <source>
        <dbReference type="ARBA" id="ARBA00022960"/>
    </source>
</evidence>
<comment type="caution">
    <text evidence="7">The sequence shown here is derived from an EMBL/GenBank/DDBJ whole genome shotgun (WGS) entry which is preliminary data.</text>
</comment>
<comment type="subcellular location">
    <subcellularLocation>
        <location evidence="1">Membrane</location>
        <topology evidence="1">Multi-pass membrane protein</topology>
    </subcellularLocation>
</comment>
<dbReference type="Pfam" id="PF01098">
    <property type="entry name" value="FTSW_RODA_SPOVE"/>
    <property type="match status" value="1"/>
</dbReference>
<keyword evidence="3" id="KW-0133">Cell shape</keyword>
<reference evidence="7" key="1">
    <citation type="journal article" date="2020" name="mSystems">
        <title>Genome- and Community-Level Interaction Insights into Carbon Utilization and Element Cycling Functions of Hydrothermarchaeota in Hydrothermal Sediment.</title>
        <authorList>
            <person name="Zhou Z."/>
            <person name="Liu Y."/>
            <person name="Xu W."/>
            <person name="Pan J."/>
            <person name="Luo Z.H."/>
            <person name="Li M."/>
        </authorList>
    </citation>
    <scope>NUCLEOTIDE SEQUENCE [LARGE SCALE GENOMIC DNA]</scope>
    <source>
        <strain evidence="7">HyVt-501</strain>
    </source>
</reference>
<feature type="transmembrane region" description="Helical" evidence="6">
    <location>
        <begin position="46"/>
        <end position="61"/>
    </location>
</feature>
<accession>A0A7C5L6V3</accession>
<feature type="transmembrane region" description="Helical" evidence="6">
    <location>
        <begin position="179"/>
        <end position="198"/>
    </location>
</feature>